<dbReference type="GO" id="GO:0004222">
    <property type="term" value="F:metalloendopeptidase activity"/>
    <property type="evidence" value="ECO:0007669"/>
    <property type="project" value="InterPro"/>
</dbReference>
<dbReference type="EC" id="3.4.24.-" evidence="11"/>
<organism evidence="13">
    <name type="scientific">Chlorobium chlorochromatii (strain CaD3)</name>
    <dbReference type="NCBI Taxonomy" id="340177"/>
    <lineage>
        <taxon>Bacteria</taxon>
        <taxon>Pseudomonadati</taxon>
        <taxon>Chlorobiota</taxon>
        <taxon>Chlorobiia</taxon>
        <taxon>Chlorobiales</taxon>
        <taxon>Chlorobiaceae</taxon>
        <taxon>Chlorobium/Pelodictyon group</taxon>
        <taxon>Chlorobium</taxon>
    </lineage>
</organism>
<dbReference type="GO" id="GO:0006508">
    <property type="term" value="P:proteolysis"/>
    <property type="evidence" value="ECO:0007669"/>
    <property type="project" value="UniProtKB-KW"/>
</dbReference>
<evidence type="ECO:0000256" key="10">
    <source>
        <dbReference type="ARBA" id="ARBA00023136"/>
    </source>
</evidence>
<sequence length="453" mass="49186">MDTTFYFIIAIFILVTAHELGHFLTAKLFGMRVEKFYIGFDFWNLRLWSKQIGETEYGIGLIPLGGYVKISGMVDESFDTDFQGKPPQPWEFRAKPVWKRLIVLAGGVAMNMLLAAAIFVGVTMSIGESRTSVSTPAYVEQGSVFADMGMQTGDLIQAVNGKAVESWEEALDPEFFTASTLTYTLLRNGQEVTVTAPSNIMSLINDQKGLGIRPVMPPLIGEVLPDMPARAAGIQPNSVIVAINGKSVVDWHEVVGTISANAGKPLQITWKHLAFADGKEPSVADIRASGEMFVATIVPTEAGKIGMALQQTIASERRKLGIGESLTSGVQQTWKATVMTVQGFGKILTGKEDLSKSVGGPLKIAEIAGQSARQGVLGFLFFLAMLSISLAVINILPIPALDGGQFVLNAIEGIIGRELPFELKMRIQQIGVALLMSFFAFIFINDILNFFKR</sequence>
<dbReference type="HOGENOM" id="CLU_025778_0_0_10"/>
<keyword evidence="5 11" id="KW-0812">Transmembrane</keyword>
<dbReference type="CDD" id="cd06163">
    <property type="entry name" value="S2P-M50_PDZ_RseP-like"/>
    <property type="match status" value="1"/>
</dbReference>
<name>Q3AUE3_CHLCH</name>
<comment type="subcellular location">
    <subcellularLocation>
        <location evidence="2">Membrane</location>
        <topology evidence="2">Multi-pass membrane protein</topology>
    </subcellularLocation>
</comment>
<gene>
    <name evidence="13" type="ordered locus">Cag_0009</name>
</gene>
<evidence type="ECO:0000256" key="6">
    <source>
        <dbReference type="ARBA" id="ARBA00022801"/>
    </source>
</evidence>
<dbReference type="InterPro" id="IPR041489">
    <property type="entry name" value="PDZ_6"/>
</dbReference>
<evidence type="ECO:0000256" key="2">
    <source>
        <dbReference type="ARBA" id="ARBA00004141"/>
    </source>
</evidence>
<keyword evidence="6 11" id="KW-0378">Hydrolase</keyword>
<keyword evidence="4 13" id="KW-0645">Protease</keyword>
<evidence type="ECO:0000256" key="1">
    <source>
        <dbReference type="ARBA" id="ARBA00001947"/>
    </source>
</evidence>
<dbReference type="Pfam" id="PF02163">
    <property type="entry name" value="Peptidase_M50"/>
    <property type="match status" value="1"/>
</dbReference>
<dbReference type="STRING" id="340177.Cag_0009"/>
<evidence type="ECO:0000313" key="13">
    <source>
        <dbReference type="EMBL" id="ABB27288.1"/>
    </source>
</evidence>
<feature type="transmembrane region" description="Helical" evidence="11">
    <location>
        <begin position="6"/>
        <end position="25"/>
    </location>
</feature>
<dbReference type="InterPro" id="IPR004387">
    <property type="entry name" value="Pept_M50_Zn"/>
</dbReference>
<dbReference type="Gene3D" id="2.30.42.10">
    <property type="match status" value="2"/>
</dbReference>
<dbReference type="InterPro" id="IPR001478">
    <property type="entry name" value="PDZ"/>
</dbReference>
<proteinExistence type="inferred from homology"/>
<evidence type="ECO:0000256" key="7">
    <source>
        <dbReference type="ARBA" id="ARBA00022833"/>
    </source>
</evidence>
<feature type="transmembrane region" description="Helical" evidence="11">
    <location>
        <begin position="376"/>
        <end position="396"/>
    </location>
</feature>
<evidence type="ECO:0000259" key="12">
    <source>
        <dbReference type="SMART" id="SM00228"/>
    </source>
</evidence>
<accession>Q3AUE3</accession>
<dbReference type="GO" id="GO:0016020">
    <property type="term" value="C:membrane"/>
    <property type="evidence" value="ECO:0007669"/>
    <property type="project" value="UniProtKB-SubCell"/>
</dbReference>
<dbReference type="KEGG" id="cch:Cag_0009"/>
<feature type="domain" description="PDZ" evidence="12">
    <location>
        <begin position="208"/>
        <end position="274"/>
    </location>
</feature>
<dbReference type="AlphaFoldDB" id="Q3AUE3"/>
<feature type="transmembrane region" description="Helical" evidence="11">
    <location>
        <begin position="101"/>
        <end position="126"/>
    </location>
</feature>
<evidence type="ECO:0000256" key="5">
    <source>
        <dbReference type="ARBA" id="ARBA00022692"/>
    </source>
</evidence>
<feature type="domain" description="PDZ" evidence="12">
    <location>
        <begin position="118"/>
        <end position="189"/>
    </location>
</feature>
<dbReference type="NCBIfam" id="TIGR00054">
    <property type="entry name" value="RIP metalloprotease RseP"/>
    <property type="match status" value="1"/>
</dbReference>
<dbReference type="SUPFAM" id="SSF50156">
    <property type="entry name" value="PDZ domain-like"/>
    <property type="match status" value="2"/>
</dbReference>
<evidence type="ECO:0000256" key="9">
    <source>
        <dbReference type="ARBA" id="ARBA00023049"/>
    </source>
</evidence>
<keyword evidence="10 11" id="KW-0472">Membrane</keyword>
<protein>
    <recommendedName>
        <fullName evidence="11">Zinc metalloprotease</fullName>
        <ecNumber evidence="11">3.4.24.-</ecNumber>
    </recommendedName>
</protein>
<dbReference type="EMBL" id="CP000108">
    <property type="protein sequence ID" value="ABB27288.1"/>
    <property type="molecule type" value="Genomic_DNA"/>
</dbReference>
<dbReference type="SMART" id="SM00228">
    <property type="entry name" value="PDZ"/>
    <property type="match status" value="2"/>
</dbReference>
<evidence type="ECO:0000256" key="3">
    <source>
        <dbReference type="ARBA" id="ARBA00007931"/>
    </source>
</evidence>
<dbReference type="eggNOG" id="COG0750">
    <property type="taxonomic scope" value="Bacteria"/>
</dbReference>
<dbReference type="PANTHER" id="PTHR42837">
    <property type="entry name" value="REGULATOR OF SIGMA-E PROTEASE RSEP"/>
    <property type="match status" value="1"/>
</dbReference>
<keyword evidence="7 11" id="KW-0862">Zinc</keyword>
<evidence type="ECO:0000256" key="8">
    <source>
        <dbReference type="ARBA" id="ARBA00022989"/>
    </source>
</evidence>
<comment type="similarity">
    <text evidence="3 11">Belongs to the peptidase M50B family.</text>
</comment>
<feature type="transmembrane region" description="Helical" evidence="11">
    <location>
        <begin position="430"/>
        <end position="451"/>
    </location>
</feature>
<dbReference type="InterPro" id="IPR036034">
    <property type="entry name" value="PDZ_sf"/>
</dbReference>
<keyword evidence="8 11" id="KW-1133">Transmembrane helix</keyword>
<reference evidence="13" key="1">
    <citation type="submission" date="2005-08" db="EMBL/GenBank/DDBJ databases">
        <title>Complete sequence of Chlorobium chlorochromatii CaD3.</title>
        <authorList>
            <person name="Copeland A."/>
            <person name="Lucas S."/>
            <person name="Lapidus A."/>
            <person name="Barry K."/>
            <person name="Detter J.C."/>
            <person name="Glavina T."/>
            <person name="Hammon N."/>
            <person name="Israni S."/>
            <person name="Pitluck S."/>
            <person name="Bryant D."/>
            <person name="Schmutz J."/>
            <person name="Larimer F."/>
            <person name="Land M."/>
            <person name="Kyrpides N."/>
            <person name="Ivanova N."/>
            <person name="Richardson P."/>
        </authorList>
    </citation>
    <scope>NUCLEOTIDE SEQUENCE [LARGE SCALE GENOMIC DNA]</scope>
    <source>
        <strain evidence="13">CaD3</strain>
    </source>
</reference>
<evidence type="ECO:0000256" key="4">
    <source>
        <dbReference type="ARBA" id="ARBA00022670"/>
    </source>
</evidence>
<keyword evidence="11" id="KW-0479">Metal-binding</keyword>
<dbReference type="OrthoDB" id="9782003at2"/>
<evidence type="ECO:0000256" key="11">
    <source>
        <dbReference type="RuleBase" id="RU362031"/>
    </source>
</evidence>
<comment type="cofactor">
    <cofactor evidence="1 11">
        <name>Zn(2+)</name>
        <dbReference type="ChEBI" id="CHEBI:29105"/>
    </cofactor>
</comment>
<dbReference type="PANTHER" id="PTHR42837:SF2">
    <property type="entry name" value="MEMBRANE METALLOPROTEASE ARASP2, CHLOROPLASTIC-RELATED"/>
    <property type="match status" value="1"/>
</dbReference>
<keyword evidence="9 11" id="KW-0482">Metalloprotease</keyword>
<dbReference type="InterPro" id="IPR008915">
    <property type="entry name" value="Peptidase_M50"/>
</dbReference>
<dbReference type="GO" id="GO:0046872">
    <property type="term" value="F:metal ion binding"/>
    <property type="evidence" value="ECO:0007669"/>
    <property type="project" value="UniProtKB-KW"/>
</dbReference>
<dbReference type="Pfam" id="PF17820">
    <property type="entry name" value="PDZ_6"/>
    <property type="match status" value="1"/>
</dbReference>